<dbReference type="SUPFAM" id="SSF52833">
    <property type="entry name" value="Thioredoxin-like"/>
    <property type="match status" value="1"/>
</dbReference>
<dbReference type="InterPro" id="IPR036249">
    <property type="entry name" value="Thioredoxin-like_sf"/>
</dbReference>
<proteinExistence type="inferred from homology"/>
<dbReference type="RefSeq" id="WP_048546603.1">
    <property type="nucleotide sequence ID" value="NZ_HF571038.1"/>
</dbReference>
<dbReference type="PANTHER" id="PTHR30041">
    <property type="entry name" value="ARSENATE REDUCTASE"/>
    <property type="match status" value="1"/>
</dbReference>
<organism evidence="2 3">
    <name type="scientific">Nostocoides jenkinsii Ben 74</name>
    <dbReference type="NCBI Taxonomy" id="1193518"/>
    <lineage>
        <taxon>Bacteria</taxon>
        <taxon>Bacillati</taxon>
        <taxon>Actinomycetota</taxon>
        <taxon>Actinomycetes</taxon>
        <taxon>Micrococcales</taxon>
        <taxon>Intrasporangiaceae</taxon>
        <taxon>Nostocoides</taxon>
    </lineage>
</organism>
<dbReference type="AlphaFoldDB" id="A0A077MFX2"/>
<dbReference type="PANTHER" id="PTHR30041:SF4">
    <property type="entry name" value="ARSENATE REDUCTASE"/>
    <property type="match status" value="1"/>
</dbReference>
<protein>
    <submittedName>
        <fullName evidence="2">Arsenate reductase and related protein</fullName>
    </submittedName>
</protein>
<dbReference type="InterPro" id="IPR006660">
    <property type="entry name" value="Arsenate_reductase-like"/>
</dbReference>
<comment type="similarity">
    <text evidence="1">Belongs to the ArsC family.</text>
</comment>
<comment type="caution">
    <text evidence="2">The sequence shown here is derived from an EMBL/GenBank/DDBJ whole genome shotgun (WGS) entry which is preliminary data.</text>
</comment>
<dbReference type="EMBL" id="CAJC01000174">
    <property type="protein sequence ID" value="CCI54177.1"/>
    <property type="molecule type" value="Genomic_DNA"/>
</dbReference>
<dbReference type="OrthoDB" id="9790554at2"/>
<reference evidence="2 3" key="1">
    <citation type="journal article" date="2013" name="ISME J.">
        <title>A metabolic model for members of the genus Tetrasphaera involved in enhanced biological phosphorus removal.</title>
        <authorList>
            <person name="Kristiansen R."/>
            <person name="Nguyen H.T.T."/>
            <person name="Saunders A.M."/>
            <person name="Nielsen J.L."/>
            <person name="Wimmer R."/>
            <person name="Le V.Q."/>
            <person name="McIlroy S.J."/>
            <person name="Petrovski S."/>
            <person name="Seviour R.J."/>
            <person name="Calteau A."/>
            <person name="Nielsen K.L."/>
            <person name="Nielsen P.H."/>
        </authorList>
    </citation>
    <scope>NUCLEOTIDE SEQUENCE [LARGE SCALE GENOMIC DNA]</scope>
    <source>
        <strain evidence="2 3">Ben 74</strain>
    </source>
</reference>
<name>A0A077MFX2_9MICO</name>
<evidence type="ECO:0000256" key="1">
    <source>
        <dbReference type="PROSITE-ProRule" id="PRU01282"/>
    </source>
</evidence>
<accession>A0A077MFX2</accession>
<evidence type="ECO:0000313" key="3">
    <source>
        <dbReference type="Proteomes" id="UP000035720"/>
    </source>
</evidence>
<dbReference type="Gene3D" id="3.40.30.10">
    <property type="entry name" value="Glutaredoxin"/>
    <property type="match status" value="1"/>
</dbReference>
<keyword evidence="3" id="KW-1185">Reference proteome</keyword>
<evidence type="ECO:0000313" key="2">
    <source>
        <dbReference type="EMBL" id="CCI54177.1"/>
    </source>
</evidence>
<dbReference type="Proteomes" id="UP000035720">
    <property type="component" value="Unassembled WGS sequence"/>
</dbReference>
<dbReference type="PROSITE" id="PS51353">
    <property type="entry name" value="ARSC"/>
    <property type="match status" value="1"/>
</dbReference>
<dbReference type="Pfam" id="PF03960">
    <property type="entry name" value="ArsC"/>
    <property type="match status" value="1"/>
</dbReference>
<sequence>MDTTILHNPRCSTSRAALASAEEAGVEVSVRAYLANPLDEADLRDLIAKLDDPVTDLVRRDPNFARAGLTEADVETADQVVAVLVAHPELLQRPVLVRGDHAIIGRPRDRVAAFLAG</sequence>
<gene>
    <name evidence="2" type="ORF">BN13_610008</name>
</gene>
<dbReference type="STRING" id="1193518.BN13_610008"/>